<organism evidence="1">
    <name type="scientific">gut metagenome</name>
    <dbReference type="NCBI Taxonomy" id="749906"/>
    <lineage>
        <taxon>unclassified sequences</taxon>
        <taxon>metagenomes</taxon>
        <taxon>organismal metagenomes</taxon>
    </lineage>
</organism>
<protein>
    <submittedName>
        <fullName evidence="1">Pantoate--beta-alanine ligase</fullName>
    </submittedName>
</protein>
<keyword evidence="1" id="KW-0436">Ligase</keyword>
<dbReference type="Pfam" id="PF02569">
    <property type="entry name" value="Pantoate_ligase"/>
    <property type="match status" value="1"/>
</dbReference>
<comment type="caution">
    <text evidence="1">The sequence shown here is derived from an EMBL/GenBank/DDBJ whole genome shotgun (WGS) entry which is preliminary data.</text>
</comment>
<proteinExistence type="predicted"/>
<dbReference type="GO" id="GO:0015940">
    <property type="term" value="P:pantothenate biosynthetic process"/>
    <property type="evidence" value="ECO:0007669"/>
    <property type="project" value="InterPro"/>
</dbReference>
<dbReference type="InterPro" id="IPR003721">
    <property type="entry name" value="Pantoate_ligase"/>
</dbReference>
<reference evidence="1" key="1">
    <citation type="journal article" date="2012" name="PLoS ONE">
        <title>Gene sets for utilization of primary and secondary nutrition supplies in the distal gut of endangered iberian lynx.</title>
        <authorList>
            <person name="Alcaide M."/>
            <person name="Messina E."/>
            <person name="Richter M."/>
            <person name="Bargiela R."/>
            <person name="Peplies J."/>
            <person name="Huws S.A."/>
            <person name="Newbold C.J."/>
            <person name="Golyshin P.N."/>
            <person name="Simon M.A."/>
            <person name="Lopez G."/>
            <person name="Yakimov M.M."/>
            <person name="Ferrer M."/>
        </authorList>
    </citation>
    <scope>NUCLEOTIDE SEQUENCE</scope>
</reference>
<sequence>MIARVLKESVALAKGKSVSEVIKYVVDTINSDPVMDVEYYEIVDGNTLESINDWSETDYPVGCVTVYCGEVRLIDNIKY</sequence>
<dbReference type="GO" id="GO:0004592">
    <property type="term" value="F:pantoate-beta-alanine ligase activity"/>
    <property type="evidence" value="ECO:0007669"/>
    <property type="project" value="InterPro"/>
</dbReference>
<name>J9FR14_9ZZZZ</name>
<accession>J9FR14</accession>
<dbReference type="InterPro" id="IPR042176">
    <property type="entry name" value="Pantoate_ligase_C"/>
</dbReference>
<dbReference type="AlphaFoldDB" id="J9FR14"/>
<evidence type="ECO:0000313" key="1">
    <source>
        <dbReference type="EMBL" id="EJW96938.1"/>
    </source>
</evidence>
<dbReference type="EMBL" id="AMCI01005024">
    <property type="protein sequence ID" value="EJW96938.1"/>
    <property type="molecule type" value="Genomic_DNA"/>
</dbReference>
<dbReference type="SUPFAM" id="SSF52374">
    <property type="entry name" value="Nucleotidylyl transferase"/>
    <property type="match status" value="1"/>
</dbReference>
<gene>
    <name evidence="1" type="ORF">EVA_14954</name>
</gene>
<dbReference type="Gene3D" id="3.30.1300.10">
    <property type="entry name" value="Pantoate-beta-alanine ligase, C-terminal domain"/>
    <property type="match status" value="1"/>
</dbReference>